<feature type="binding site" evidence="10">
    <location>
        <position position="103"/>
    </location>
    <ligand>
        <name>ATP</name>
        <dbReference type="ChEBI" id="CHEBI:30616"/>
    </ligand>
</feature>
<evidence type="ECO:0000313" key="13">
    <source>
        <dbReference type="EMBL" id="JAT13856.1"/>
    </source>
</evidence>
<dbReference type="Pfam" id="PF05189">
    <property type="entry name" value="RTC_insert"/>
    <property type="match status" value="1"/>
</dbReference>
<dbReference type="EMBL" id="GEBQ01026121">
    <property type="protein sequence ID" value="JAT13856.1"/>
    <property type="molecule type" value="Transcribed_RNA"/>
</dbReference>
<evidence type="ECO:0000256" key="2">
    <source>
        <dbReference type="ARBA" id="ARBA00012725"/>
    </source>
</evidence>
<feature type="active site" description="Tele-AMP-histidine intermediate" evidence="9">
    <location>
        <position position="319"/>
    </location>
</feature>
<keyword evidence="5 10" id="KW-0547">Nucleotide-binding</keyword>
<dbReference type="InterPro" id="IPR013791">
    <property type="entry name" value="RNA3'-term_phos_cycl_insert"/>
</dbReference>
<sequence length="359" mass="38374">MDSLLDIDGSVLEGGGQVLRMAIALSVLQKIPVRIFNIRVGRSKPGLSPQHLKGLEMAREMTGGQLIGAQQRSMEVTFRPGQLIPGQYLGDTGTAGSLALIIQVLLPCALFGAGPTVLDLRGGTNADMAPQIDYTTTVFLALLKKFGASFNYNLFLRGYYPKGGGKMKVEIPPVKHLKPVEMVEPGSITRIWGTAFTAGNCPFIVSKQMAQAAETVLKKAAPNVIPCIKQHKESPDNAVGTASGIYIFAETDTGCVLAGTALGRRDLKPDRVGQAAAEELAQAIQARVCVDSHTQDQMIILMALAKGRSKILSGPITLHTETAIHIAQLMTKATFSIHKQDDNTNIIECEGIGLENDSI</sequence>
<dbReference type="NCBIfam" id="TIGR03399">
    <property type="entry name" value="RNA_3prim_cycl"/>
    <property type="match status" value="1"/>
</dbReference>
<dbReference type="PIRSF" id="PIRSF005378">
    <property type="entry name" value="RNA3'_term_phos_cycl_euk"/>
    <property type="match status" value="1"/>
</dbReference>
<dbReference type="SUPFAM" id="SSF55205">
    <property type="entry name" value="EPT/RTPC-like"/>
    <property type="match status" value="2"/>
</dbReference>
<dbReference type="EC" id="6.5.1.4" evidence="2"/>
<evidence type="ECO:0000313" key="14">
    <source>
        <dbReference type="EMBL" id="JAT26621.1"/>
    </source>
</evidence>
<comment type="similarity">
    <text evidence="1">Belongs to the RNA 3'-terminal cyclase family. Type 1 subfamily.</text>
</comment>
<name>A0A1B6LSD4_9HEMI</name>
<feature type="domain" description="RNA 3'-terminal phosphate cyclase insert" evidence="12">
    <location>
        <begin position="183"/>
        <end position="285"/>
    </location>
</feature>
<keyword evidence="10" id="KW-0067">ATP-binding</keyword>
<dbReference type="GO" id="GO:0003963">
    <property type="term" value="F:RNA-3'-phosphate cyclase activity"/>
    <property type="evidence" value="ECO:0007669"/>
    <property type="project" value="UniProtKB-EC"/>
</dbReference>
<dbReference type="Gene3D" id="3.65.10.20">
    <property type="entry name" value="RNA 3'-terminal phosphate cyclase domain"/>
    <property type="match status" value="1"/>
</dbReference>
<evidence type="ECO:0000259" key="11">
    <source>
        <dbReference type="Pfam" id="PF01137"/>
    </source>
</evidence>
<evidence type="ECO:0000256" key="5">
    <source>
        <dbReference type="ARBA" id="ARBA00022741"/>
    </source>
</evidence>
<dbReference type="PANTHER" id="PTHR11096">
    <property type="entry name" value="RNA 3' TERMINAL PHOSPHATE CYCLASE"/>
    <property type="match status" value="1"/>
</dbReference>
<feature type="domain" description="RNA 3'-terminal phosphate cyclase" evidence="11">
    <location>
        <begin position="12"/>
        <end position="337"/>
    </location>
</feature>
<evidence type="ECO:0000256" key="8">
    <source>
        <dbReference type="ARBA" id="ARBA00045867"/>
    </source>
</evidence>
<feature type="binding site" evidence="10">
    <location>
        <begin position="293"/>
        <end position="297"/>
    </location>
    <ligand>
        <name>ATP</name>
        <dbReference type="ChEBI" id="CHEBI:30616"/>
    </ligand>
</feature>
<comment type="catalytic activity">
    <reaction evidence="6">
        <text>a 3'-end 3'-phospho-ribonucleotide-RNA + ATP = a 3'-end 2',3'-cyclophospho-ribonucleotide-RNA + AMP + diphosphate</text>
        <dbReference type="Rhea" id="RHEA:23976"/>
        <dbReference type="Rhea" id="RHEA-COMP:10463"/>
        <dbReference type="Rhea" id="RHEA-COMP:10464"/>
        <dbReference type="ChEBI" id="CHEBI:30616"/>
        <dbReference type="ChEBI" id="CHEBI:33019"/>
        <dbReference type="ChEBI" id="CHEBI:83062"/>
        <dbReference type="ChEBI" id="CHEBI:83064"/>
        <dbReference type="ChEBI" id="CHEBI:456215"/>
        <dbReference type="EC" id="6.5.1.4"/>
    </reaction>
</comment>
<dbReference type="EMBL" id="GEBQ01013356">
    <property type="protein sequence ID" value="JAT26621.1"/>
    <property type="molecule type" value="Transcribed_RNA"/>
</dbReference>
<evidence type="ECO:0000256" key="9">
    <source>
        <dbReference type="PIRSR" id="PIRSR005378-1"/>
    </source>
</evidence>
<evidence type="ECO:0000256" key="7">
    <source>
        <dbReference type="ARBA" id="ARBA00032543"/>
    </source>
</evidence>
<evidence type="ECO:0000256" key="4">
    <source>
        <dbReference type="ARBA" id="ARBA00022598"/>
    </source>
</evidence>
<protein>
    <recommendedName>
        <fullName evidence="3">RNA 3'-terminal phosphate cyclase</fullName>
        <ecNumber evidence="2">6.5.1.4</ecNumber>
    </recommendedName>
    <alternativeName>
        <fullName evidence="7">RNA terminal phosphate cyclase domain-containing protein 1</fullName>
    </alternativeName>
</protein>
<dbReference type="AlphaFoldDB" id="A0A1B6LSD4"/>
<dbReference type="GO" id="GO:0005524">
    <property type="term" value="F:ATP binding"/>
    <property type="evidence" value="ECO:0007669"/>
    <property type="project" value="UniProtKB-KW"/>
</dbReference>
<proteinExistence type="inferred from homology"/>
<dbReference type="GO" id="GO:0006396">
    <property type="term" value="P:RNA processing"/>
    <property type="evidence" value="ECO:0007669"/>
    <property type="project" value="InterPro"/>
</dbReference>
<dbReference type="GO" id="GO:0005634">
    <property type="term" value="C:nucleus"/>
    <property type="evidence" value="ECO:0007669"/>
    <property type="project" value="TreeGrafter"/>
</dbReference>
<dbReference type="InterPro" id="IPR023797">
    <property type="entry name" value="RNA3'_phos_cyclase_dom"/>
</dbReference>
<evidence type="ECO:0000259" key="12">
    <source>
        <dbReference type="Pfam" id="PF05189"/>
    </source>
</evidence>
<dbReference type="Gene3D" id="3.30.360.20">
    <property type="entry name" value="RNA 3'-terminal phosphate cyclase, insert domain"/>
    <property type="match status" value="1"/>
</dbReference>
<dbReference type="InterPro" id="IPR037136">
    <property type="entry name" value="RNA3'_phos_cyclase_dom_sf"/>
</dbReference>
<dbReference type="SUPFAM" id="SSF52913">
    <property type="entry name" value="RNA 3'-terminal phosphate cyclase, RPTC, insert domain"/>
    <property type="match status" value="1"/>
</dbReference>
<gene>
    <name evidence="14" type="ORF">g.17594</name>
    <name evidence="13" type="ORF">g.17595</name>
</gene>
<evidence type="ECO:0000256" key="1">
    <source>
        <dbReference type="ARBA" id="ARBA00009206"/>
    </source>
</evidence>
<dbReference type="InterPro" id="IPR036553">
    <property type="entry name" value="RPTC_insert"/>
</dbReference>
<accession>A0A1B6LSD4</accession>
<dbReference type="InterPro" id="IPR017770">
    <property type="entry name" value="RNA3'_term_phos_cyc_type_1"/>
</dbReference>
<evidence type="ECO:0000256" key="3">
    <source>
        <dbReference type="ARBA" id="ARBA00021428"/>
    </source>
</evidence>
<dbReference type="Pfam" id="PF01137">
    <property type="entry name" value="RTC"/>
    <property type="match status" value="1"/>
</dbReference>
<dbReference type="FunFam" id="3.30.360.20:FF:000002">
    <property type="entry name" value="RNA terminal phosphate cyclase-like 1"/>
    <property type="match status" value="1"/>
</dbReference>
<evidence type="ECO:0000256" key="10">
    <source>
        <dbReference type="PIRSR" id="PIRSR005378-2"/>
    </source>
</evidence>
<comment type="function">
    <text evidence="8">Catalyzes the conversion of 3'-phosphate to a 2',3'-cyclic phosphodiester at the end of RNA. The mechanism of action of the enzyme occurs in 3 steps: (A) adenylation of the enzyme by ATP; (B) transfer of adenylate to an RNA-N3'P to produce RNA-N3'PP5'A; (C) and attack of the adjacent 2'-hydroxyl on the 3'-phosphorus in the diester linkage to produce the cyclic end product. Likely functions in some aspects of cellular RNA processing. Function plays an important role in regulating axon regeneration by inhibiting central nervous system (CNS) axon regeneration following optic nerve injury.</text>
</comment>
<evidence type="ECO:0000256" key="6">
    <source>
        <dbReference type="ARBA" id="ARBA00024481"/>
    </source>
</evidence>
<dbReference type="InterPro" id="IPR000228">
    <property type="entry name" value="RNA3'_term_phos_cyc"/>
</dbReference>
<dbReference type="PANTHER" id="PTHR11096:SF0">
    <property type="entry name" value="RNA 3'-TERMINAL PHOSPHATE CYCLASE"/>
    <property type="match status" value="1"/>
</dbReference>
<dbReference type="InterPro" id="IPR013792">
    <property type="entry name" value="RNA3'P_cycl/enolpyr_Trfase_a/b"/>
</dbReference>
<keyword evidence="4" id="KW-0436">Ligase</keyword>
<reference evidence="14" key="1">
    <citation type="submission" date="2015-11" db="EMBL/GenBank/DDBJ databases">
        <title>De novo transcriptome assembly of four potential Pierce s Disease insect vectors from Arizona vineyards.</title>
        <authorList>
            <person name="Tassone E.E."/>
        </authorList>
    </citation>
    <scope>NUCLEOTIDE SEQUENCE</scope>
</reference>
<organism evidence="14">
    <name type="scientific">Graphocephala atropunctata</name>
    <dbReference type="NCBI Taxonomy" id="36148"/>
    <lineage>
        <taxon>Eukaryota</taxon>
        <taxon>Metazoa</taxon>
        <taxon>Ecdysozoa</taxon>
        <taxon>Arthropoda</taxon>
        <taxon>Hexapoda</taxon>
        <taxon>Insecta</taxon>
        <taxon>Pterygota</taxon>
        <taxon>Neoptera</taxon>
        <taxon>Paraneoptera</taxon>
        <taxon>Hemiptera</taxon>
        <taxon>Auchenorrhyncha</taxon>
        <taxon>Membracoidea</taxon>
        <taxon>Cicadellidae</taxon>
        <taxon>Cicadellinae</taxon>
        <taxon>Cicadellini</taxon>
        <taxon>Graphocephala</taxon>
    </lineage>
</organism>